<gene>
    <name evidence="4" type="ORF">TKK_005915</name>
</gene>
<dbReference type="SMART" id="SM00408">
    <property type="entry name" value="IGc2"/>
    <property type="match status" value="2"/>
</dbReference>
<proteinExistence type="predicted"/>
<dbReference type="AlphaFoldDB" id="A0ABD2X7D7"/>
<dbReference type="PANTHER" id="PTHR23279">
    <property type="entry name" value="DEFECTIVE PROBOSCIS EXTENSION RESPONSE DPR -RELATED"/>
    <property type="match status" value="1"/>
</dbReference>
<dbReference type="InterPro" id="IPR013106">
    <property type="entry name" value="Ig_V-set"/>
</dbReference>
<evidence type="ECO:0000313" key="5">
    <source>
        <dbReference type="Proteomes" id="UP001627154"/>
    </source>
</evidence>
<dbReference type="Pfam" id="PF13927">
    <property type="entry name" value="Ig_3"/>
    <property type="match status" value="1"/>
</dbReference>
<comment type="caution">
    <text evidence="4">The sequence shown here is derived from an EMBL/GenBank/DDBJ whole genome shotgun (WGS) entry which is preliminary data.</text>
</comment>
<dbReference type="InterPro" id="IPR036179">
    <property type="entry name" value="Ig-like_dom_sf"/>
</dbReference>
<dbReference type="Pfam" id="PF07686">
    <property type="entry name" value="V-set"/>
    <property type="match status" value="1"/>
</dbReference>
<dbReference type="InterPro" id="IPR037448">
    <property type="entry name" value="Zig-8"/>
</dbReference>
<name>A0ABD2X7D7_9HYME</name>
<dbReference type="InterPro" id="IPR007110">
    <property type="entry name" value="Ig-like_dom"/>
</dbReference>
<dbReference type="Gene3D" id="2.60.40.10">
    <property type="entry name" value="Immunoglobulins"/>
    <property type="match status" value="2"/>
</dbReference>
<dbReference type="FunFam" id="2.60.40.10:FF:000533">
    <property type="entry name" value="Uncharacterized protein, isoform A"/>
    <property type="match status" value="1"/>
</dbReference>
<dbReference type="InterPro" id="IPR013783">
    <property type="entry name" value="Ig-like_fold"/>
</dbReference>
<evidence type="ECO:0000256" key="2">
    <source>
        <dbReference type="SAM" id="SignalP"/>
    </source>
</evidence>
<evidence type="ECO:0000259" key="3">
    <source>
        <dbReference type="PROSITE" id="PS50835"/>
    </source>
</evidence>
<dbReference type="SUPFAM" id="SSF48726">
    <property type="entry name" value="Immunoglobulin"/>
    <property type="match status" value="2"/>
</dbReference>
<evidence type="ECO:0000256" key="1">
    <source>
        <dbReference type="SAM" id="MobiDB-lite"/>
    </source>
</evidence>
<dbReference type="Proteomes" id="UP001627154">
    <property type="component" value="Unassembled WGS sequence"/>
</dbReference>
<sequence length="392" mass="43863">MALRWHAKLTIAAILFICTEANISNKCVPVVLSSMDIIFPKVNSIFMSIVYTATLSQLIKSSPPSVFHKLLSRKRNEWSRTLREQSAFTSFTYDLKNTLSLGERTMEPAERHSSTNNRPRQQMLDTTTGQKSKLEPGFDLMQPTNVTSPVGKTAYLTCRVHNLGDKTVSWVRHRDIHILTAGAYTYTSDQRFQVLHRPNSGSNNEWSEWTLCIKWAQERDEGIYECQISTIPLKSHQYHLNVVVPTAAILGGPELYVGAGSTINLTCAIHFSLEPPAFIFWYYNDVVMSYDSPRGGVSVITEKGSDVTTSWLLIQAAQPSDSGEYRCKPSNANMSSIRVHVLNGEPDEPIPILYALFSFRERPEAMQTGTAGPILSSSCLMVSLIILYISSL</sequence>
<dbReference type="InterPro" id="IPR003599">
    <property type="entry name" value="Ig_sub"/>
</dbReference>
<keyword evidence="2" id="KW-0732">Signal</keyword>
<protein>
    <recommendedName>
        <fullName evidence="3">Ig-like domain-containing protein</fullName>
    </recommendedName>
</protein>
<feature type="chain" id="PRO_5044855145" description="Ig-like domain-containing protein" evidence="2">
    <location>
        <begin position="22"/>
        <end position="392"/>
    </location>
</feature>
<feature type="domain" description="Ig-like" evidence="3">
    <location>
        <begin position="245"/>
        <end position="338"/>
    </location>
</feature>
<keyword evidence="5" id="KW-1185">Reference proteome</keyword>
<dbReference type="EMBL" id="JBJJXI010000050">
    <property type="protein sequence ID" value="KAL3400769.1"/>
    <property type="molecule type" value="Genomic_DNA"/>
</dbReference>
<feature type="signal peptide" evidence="2">
    <location>
        <begin position="1"/>
        <end position="21"/>
    </location>
</feature>
<organism evidence="4 5">
    <name type="scientific">Trichogramma kaykai</name>
    <dbReference type="NCBI Taxonomy" id="54128"/>
    <lineage>
        <taxon>Eukaryota</taxon>
        <taxon>Metazoa</taxon>
        <taxon>Ecdysozoa</taxon>
        <taxon>Arthropoda</taxon>
        <taxon>Hexapoda</taxon>
        <taxon>Insecta</taxon>
        <taxon>Pterygota</taxon>
        <taxon>Neoptera</taxon>
        <taxon>Endopterygota</taxon>
        <taxon>Hymenoptera</taxon>
        <taxon>Apocrita</taxon>
        <taxon>Proctotrupomorpha</taxon>
        <taxon>Chalcidoidea</taxon>
        <taxon>Trichogrammatidae</taxon>
        <taxon>Trichogramma</taxon>
    </lineage>
</organism>
<feature type="compositionally biased region" description="Polar residues" evidence="1">
    <location>
        <begin position="114"/>
        <end position="125"/>
    </location>
</feature>
<dbReference type="InterPro" id="IPR003598">
    <property type="entry name" value="Ig_sub2"/>
</dbReference>
<feature type="region of interest" description="Disordered" evidence="1">
    <location>
        <begin position="105"/>
        <end position="125"/>
    </location>
</feature>
<dbReference type="PANTHER" id="PTHR23279:SF46">
    <property type="entry name" value="DEFECTIVE PROBOSCIS EXTENSION RESPONSE 10, ISOFORM A-RELATED"/>
    <property type="match status" value="1"/>
</dbReference>
<evidence type="ECO:0000313" key="4">
    <source>
        <dbReference type="EMBL" id="KAL3400769.1"/>
    </source>
</evidence>
<reference evidence="4 5" key="1">
    <citation type="journal article" date="2024" name="bioRxiv">
        <title>A reference genome for Trichogramma kaykai: A tiny desert-dwelling parasitoid wasp with competing sex-ratio distorters.</title>
        <authorList>
            <person name="Culotta J."/>
            <person name="Lindsey A.R."/>
        </authorList>
    </citation>
    <scope>NUCLEOTIDE SEQUENCE [LARGE SCALE GENOMIC DNA]</scope>
    <source>
        <strain evidence="4 5">KSX58</strain>
    </source>
</reference>
<feature type="domain" description="Ig-like" evidence="3">
    <location>
        <begin position="136"/>
        <end position="229"/>
    </location>
</feature>
<accession>A0ABD2X7D7</accession>
<dbReference type="PROSITE" id="PS50835">
    <property type="entry name" value="IG_LIKE"/>
    <property type="match status" value="2"/>
</dbReference>
<dbReference type="SMART" id="SM00409">
    <property type="entry name" value="IG"/>
    <property type="match status" value="2"/>
</dbReference>
<dbReference type="CDD" id="cd00096">
    <property type="entry name" value="Ig"/>
    <property type="match status" value="1"/>
</dbReference>
<dbReference type="FunFam" id="2.60.40.10:FF:000129">
    <property type="entry name" value="CLUMA_CG018772, isoform A"/>
    <property type="match status" value="1"/>
</dbReference>